<evidence type="ECO:0000313" key="1">
    <source>
        <dbReference type="EMBL" id="CAM9644248.1"/>
    </source>
</evidence>
<evidence type="ECO:0000313" key="2">
    <source>
        <dbReference type="Proteomes" id="UP001162501"/>
    </source>
</evidence>
<name>A0AC59YFB2_RANTA</name>
<dbReference type="Proteomes" id="UP001162501">
    <property type="component" value="Chromosome 14"/>
</dbReference>
<sequence>MSLPRVQTGSGPPGTARAKAWRSDTCWTNGQGRVSRSEGARFPEGGSGRGHRSAPRTSTASFHGGHETSRSKASRRQCKGKRAPKPDCASALLPPTPQPRPAQAADKPGSRRVRLRDPEGRSPSAGVSVAWLLVRDNNVGLQLLGCC</sequence>
<reference evidence="1" key="1">
    <citation type="submission" date="2023-05" db="EMBL/GenBank/DDBJ databases">
        <authorList>
            <consortium name="ELIXIR-Norway"/>
        </authorList>
    </citation>
    <scope>NUCLEOTIDE SEQUENCE</scope>
</reference>
<reference evidence="1" key="2">
    <citation type="submission" date="2025-03" db="EMBL/GenBank/DDBJ databases">
        <authorList>
            <consortium name="ELIXIR-Norway"/>
            <consortium name="Elixir Norway"/>
        </authorList>
    </citation>
    <scope>NUCLEOTIDE SEQUENCE</scope>
</reference>
<protein>
    <submittedName>
        <fullName evidence="1">Uncharacterized protein</fullName>
    </submittedName>
</protein>
<dbReference type="EMBL" id="OX596098">
    <property type="protein sequence ID" value="CAM9644248.1"/>
    <property type="molecule type" value="Genomic_DNA"/>
</dbReference>
<organism evidence="1 2">
    <name type="scientific">Rangifer tarandus platyrhynchus</name>
    <name type="common">Svalbard reindeer</name>
    <dbReference type="NCBI Taxonomy" id="3082113"/>
    <lineage>
        <taxon>Eukaryota</taxon>
        <taxon>Metazoa</taxon>
        <taxon>Chordata</taxon>
        <taxon>Craniata</taxon>
        <taxon>Vertebrata</taxon>
        <taxon>Euteleostomi</taxon>
        <taxon>Mammalia</taxon>
        <taxon>Eutheria</taxon>
        <taxon>Laurasiatheria</taxon>
        <taxon>Artiodactyla</taxon>
        <taxon>Ruminantia</taxon>
        <taxon>Pecora</taxon>
        <taxon>Cervidae</taxon>
        <taxon>Odocoileinae</taxon>
        <taxon>Rangifer</taxon>
    </lineage>
</organism>
<proteinExistence type="predicted"/>
<gene>
    <name evidence="1" type="ORF">MRATA1EN22A_LOCUS5423</name>
</gene>
<accession>A0AC59YFB2</accession>